<organism evidence="1 2">
    <name type="scientific">Brachionus plicatilis</name>
    <name type="common">Marine rotifer</name>
    <name type="synonym">Brachionus muelleri</name>
    <dbReference type="NCBI Taxonomy" id="10195"/>
    <lineage>
        <taxon>Eukaryota</taxon>
        <taxon>Metazoa</taxon>
        <taxon>Spiralia</taxon>
        <taxon>Gnathifera</taxon>
        <taxon>Rotifera</taxon>
        <taxon>Eurotatoria</taxon>
        <taxon>Monogononta</taxon>
        <taxon>Pseudotrocha</taxon>
        <taxon>Ploima</taxon>
        <taxon>Brachionidae</taxon>
        <taxon>Brachionus</taxon>
    </lineage>
</organism>
<proteinExistence type="predicted"/>
<name>A0A3M7T7U9_BRAPC</name>
<keyword evidence="2" id="KW-1185">Reference proteome</keyword>
<evidence type="ECO:0000313" key="1">
    <source>
        <dbReference type="EMBL" id="RNA43918.1"/>
    </source>
</evidence>
<accession>A0A3M7T7U9</accession>
<gene>
    <name evidence="1" type="ORF">BpHYR1_001303</name>
</gene>
<dbReference type="EMBL" id="REGN01000172">
    <property type="protein sequence ID" value="RNA43918.1"/>
    <property type="molecule type" value="Genomic_DNA"/>
</dbReference>
<reference evidence="1 2" key="1">
    <citation type="journal article" date="2018" name="Sci. Rep.">
        <title>Genomic signatures of local adaptation to the degree of environmental predictability in rotifers.</title>
        <authorList>
            <person name="Franch-Gras L."/>
            <person name="Hahn C."/>
            <person name="Garcia-Roger E.M."/>
            <person name="Carmona M.J."/>
            <person name="Serra M."/>
            <person name="Gomez A."/>
        </authorList>
    </citation>
    <scope>NUCLEOTIDE SEQUENCE [LARGE SCALE GENOMIC DNA]</scope>
    <source>
        <strain evidence="1">HYR1</strain>
    </source>
</reference>
<comment type="caution">
    <text evidence="1">The sequence shown here is derived from an EMBL/GenBank/DDBJ whole genome shotgun (WGS) entry which is preliminary data.</text>
</comment>
<protein>
    <submittedName>
        <fullName evidence="1">Uncharacterized protein</fullName>
    </submittedName>
</protein>
<evidence type="ECO:0000313" key="2">
    <source>
        <dbReference type="Proteomes" id="UP000276133"/>
    </source>
</evidence>
<dbReference type="AlphaFoldDB" id="A0A3M7T7U9"/>
<sequence>MLGSKDLVGQGSRRTICIVGSGQIRRRRRHGLVLIGRKTSARILDEVAANAAIFGVYGRDALFAPRFLKILEERGGRLLPAAHIGRLLDRIAVVHPERDLFDHLEAPRRQLTLAACARAIATNPLLFAEQLGRQIRRKVSPMLGLSDTPLDHIPRHQSFHVLAQLKLIHY</sequence>
<dbReference type="Proteomes" id="UP000276133">
    <property type="component" value="Unassembled WGS sequence"/>
</dbReference>